<evidence type="ECO:0000256" key="2">
    <source>
        <dbReference type="ARBA" id="ARBA00022737"/>
    </source>
</evidence>
<evidence type="ECO:0000256" key="4">
    <source>
        <dbReference type="ARBA" id="ARBA00022833"/>
    </source>
</evidence>
<dbReference type="Gene3D" id="3.30.710.10">
    <property type="entry name" value="Potassium Channel Kv1.1, Chain A"/>
    <property type="match status" value="1"/>
</dbReference>
<evidence type="ECO:0000259" key="9">
    <source>
        <dbReference type="PROSITE" id="PS50097"/>
    </source>
</evidence>
<dbReference type="PROSITE" id="PS50097">
    <property type="entry name" value="BTB"/>
    <property type="match status" value="1"/>
</dbReference>
<evidence type="ECO:0000256" key="7">
    <source>
        <dbReference type="PROSITE-ProRule" id="PRU00091"/>
    </source>
</evidence>
<feature type="region of interest" description="Disordered" evidence="8">
    <location>
        <begin position="700"/>
        <end position="733"/>
    </location>
</feature>
<evidence type="ECO:0000256" key="8">
    <source>
        <dbReference type="SAM" id="MobiDB-lite"/>
    </source>
</evidence>
<feature type="domain" description="BTB" evidence="9">
    <location>
        <begin position="24"/>
        <end position="91"/>
    </location>
</feature>
<dbReference type="GO" id="GO:0008270">
    <property type="term" value="F:zinc ion binding"/>
    <property type="evidence" value="ECO:0007669"/>
    <property type="project" value="UniProtKB-KW"/>
</dbReference>
<protein>
    <recommendedName>
        <fullName evidence="13">Ankyrin repeat and FYVE domain-containing protein 1</fullName>
    </recommendedName>
</protein>
<dbReference type="PROSITE" id="PS50178">
    <property type="entry name" value="ZF_FYVE"/>
    <property type="match status" value="1"/>
</dbReference>
<dbReference type="PROSITE" id="PS50297">
    <property type="entry name" value="ANK_REP_REGION"/>
    <property type="match status" value="2"/>
</dbReference>
<dbReference type="Pfam" id="PF01363">
    <property type="entry name" value="FYVE"/>
    <property type="match status" value="1"/>
</dbReference>
<evidence type="ECO:0008006" key="13">
    <source>
        <dbReference type="Google" id="ProtNLM"/>
    </source>
</evidence>
<feature type="domain" description="FYVE-type" evidence="10">
    <location>
        <begin position="737"/>
        <end position="794"/>
    </location>
</feature>
<dbReference type="EMBL" id="JAGTXO010000001">
    <property type="protein sequence ID" value="KAG8470742.1"/>
    <property type="molecule type" value="Genomic_DNA"/>
</dbReference>
<dbReference type="PROSITE" id="PS50088">
    <property type="entry name" value="ANK_REPEAT"/>
    <property type="match status" value="4"/>
</dbReference>
<feature type="repeat" description="ANK" evidence="6">
    <location>
        <begin position="255"/>
        <end position="287"/>
    </location>
</feature>
<gene>
    <name evidence="11" type="ORF">KFE25_009163</name>
</gene>
<dbReference type="Gene3D" id="1.25.40.20">
    <property type="entry name" value="Ankyrin repeat-containing domain"/>
    <property type="match status" value="4"/>
</dbReference>
<keyword evidence="4" id="KW-0862">Zinc</keyword>
<dbReference type="SUPFAM" id="SSF48403">
    <property type="entry name" value="Ankyrin repeat"/>
    <property type="match status" value="2"/>
</dbReference>
<feature type="region of interest" description="Disordered" evidence="8">
    <location>
        <begin position="484"/>
        <end position="503"/>
    </location>
</feature>
<evidence type="ECO:0000256" key="5">
    <source>
        <dbReference type="ARBA" id="ARBA00023043"/>
    </source>
</evidence>
<dbReference type="Pfam" id="PF00651">
    <property type="entry name" value="BTB"/>
    <property type="match status" value="1"/>
</dbReference>
<sequence>MASTDGGKDADTLLARFENSACFQDVLLVGDEFSARAHRLILAARSPVLSDVLCVAPTPGMRELRLHSAVSEGALRCALRWMYTERLGSVDDERPLDVDLLLELHALALAWRMPALCARAARALCEGALRDPAAVGALLARADALLGPEAEPTLAAGLTRVPSGFASAIVCAAAASATPSTWRAMCERHVLGEVSLCVRVAYVEALSEWPVHLAASMQPDAHALALLRALAARHPEHADAPLVAPSALESSEQLGGRTPLSVAAAALSARTVDVLLRCGASASAVNADGSSPLHACLASLVPHSTAPPPTECHAATLAAQRAEATVATLLASGARPNALDCEGRTPLDLCALGVPRTLAHLLLAHGGRPVRPLGLPAQLRNASSVGDAPLVAALLGAAAEGRPSASALSPDDALRSALDGVDESGRAPLHLAAERGHASTCALLLRARAALDAAEARMRSTPLHLACAGGHAAVVALLLGSRPPEARTHVGGTPPRVPTAERRDASAAAPPQLLCAADAGGRTALFASVEWPTLLEALIGWGAPVDHADADGATALHAAALAPEPLAPIELLVAAGADARALTRPLAPGQPAPPHAAAQRASASALHVLCRTHPKCDARAVRAAIVLARAGCPLDARDGAGETAVHVALRAGALELAASLVECGARLNVPDAAGRTPLWGVPRVAQHAVLARVADAPDWTSPHQRLSLGGSTSTDALTTAGATPAAGGRSMPPAPVTDACQECDAPFELARRRHHCRHCGRALCATCSADKSPIAKFGLSAPVRVCEPCKHILTSTS</sequence>
<feature type="repeat" description="ANK" evidence="6">
    <location>
        <begin position="424"/>
        <end position="456"/>
    </location>
</feature>
<evidence type="ECO:0000259" key="10">
    <source>
        <dbReference type="PROSITE" id="PS50178"/>
    </source>
</evidence>
<dbReference type="PANTHER" id="PTHR24123:SF33">
    <property type="entry name" value="PROTEIN HOS4"/>
    <property type="match status" value="1"/>
</dbReference>
<dbReference type="InterPro" id="IPR013083">
    <property type="entry name" value="Znf_RING/FYVE/PHD"/>
</dbReference>
<feature type="repeat" description="ANK" evidence="6">
    <location>
        <begin position="640"/>
        <end position="672"/>
    </location>
</feature>
<dbReference type="AlphaFoldDB" id="A0A8J5XXV0"/>
<dbReference type="SMART" id="SM00248">
    <property type="entry name" value="ANK"/>
    <property type="match status" value="7"/>
</dbReference>
<keyword evidence="2" id="KW-0677">Repeat</keyword>
<dbReference type="SMART" id="SM00225">
    <property type="entry name" value="BTB"/>
    <property type="match status" value="1"/>
</dbReference>
<dbReference type="InterPro" id="IPR011333">
    <property type="entry name" value="SKP1/BTB/POZ_sf"/>
</dbReference>
<dbReference type="CDD" id="cd18186">
    <property type="entry name" value="BTB_POZ_ZBTB_KLHL-like"/>
    <property type="match status" value="1"/>
</dbReference>
<reference evidence="11" key="1">
    <citation type="submission" date="2021-05" db="EMBL/GenBank/DDBJ databases">
        <title>The genome of the haptophyte Pavlova lutheri (Diacronema luteri, Pavlovales) - a model for lipid biosynthesis in eukaryotic algae.</title>
        <authorList>
            <person name="Hulatt C.J."/>
            <person name="Posewitz M.C."/>
        </authorList>
    </citation>
    <scope>NUCLEOTIDE SEQUENCE</scope>
    <source>
        <strain evidence="11">NIVA-4/92</strain>
    </source>
</reference>
<dbReference type="SMART" id="SM00064">
    <property type="entry name" value="FYVE"/>
    <property type="match status" value="1"/>
</dbReference>
<dbReference type="OrthoDB" id="539213at2759"/>
<dbReference type="Gene3D" id="3.30.40.10">
    <property type="entry name" value="Zinc/RING finger domain, C3HC4 (zinc finger)"/>
    <property type="match status" value="1"/>
</dbReference>
<dbReference type="Proteomes" id="UP000751190">
    <property type="component" value="Unassembled WGS sequence"/>
</dbReference>
<comment type="caution">
    <text evidence="11">The sequence shown here is derived from an EMBL/GenBank/DDBJ whole genome shotgun (WGS) entry which is preliminary data.</text>
</comment>
<dbReference type="SUPFAM" id="SSF54695">
    <property type="entry name" value="POZ domain"/>
    <property type="match status" value="1"/>
</dbReference>
<dbReference type="InterPro" id="IPR000210">
    <property type="entry name" value="BTB/POZ_dom"/>
</dbReference>
<dbReference type="InterPro" id="IPR002110">
    <property type="entry name" value="Ankyrin_rpt"/>
</dbReference>
<dbReference type="InterPro" id="IPR011011">
    <property type="entry name" value="Znf_FYVE_PHD"/>
</dbReference>
<dbReference type="SUPFAM" id="SSF57903">
    <property type="entry name" value="FYVE/PHD zinc finger"/>
    <property type="match status" value="1"/>
</dbReference>
<dbReference type="InterPro" id="IPR051165">
    <property type="entry name" value="Multifunctional_ANK_Repeat"/>
</dbReference>
<evidence type="ECO:0000256" key="6">
    <source>
        <dbReference type="PROSITE-ProRule" id="PRU00023"/>
    </source>
</evidence>
<dbReference type="PANTHER" id="PTHR24123">
    <property type="entry name" value="ANKYRIN REPEAT-CONTAINING"/>
    <property type="match status" value="1"/>
</dbReference>
<evidence type="ECO:0000313" key="11">
    <source>
        <dbReference type="EMBL" id="KAG8470742.1"/>
    </source>
</evidence>
<keyword evidence="5 6" id="KW-0040">ANK repeat</keyword>
<evidence type="ECO:0000313" key="12">
    <source>
        <dbReference type="Proteomes" id="UP000751190"/>
    </source>
</evidence>
<dbReference type="InterPro" id="IPR017455">
    <property type="entry name" value="Znf_FYVE-rel"/>
</dbReference>
<keyword evidence="1" id="KW-0479">Metal-binding</keyword>
<feature type="compositionally biased region" description="Polar residues" evidence="8">
    <location>
        <begin position="701"/>
        <end position="715"/>
    </location>
</feature>
<dbReference type="InterPro" id="IPR036770">
    <property type="entry name" value="Ankyrin_rpt-contain_sf"/>
</dbReference>
<proteinExistence type="predicted"/>
<evidence type="ECO:0000256" key="3">
    <source>
        <dbReference type="ARBA" id="ARBA00022771"/>
    </source>
</evidence>
<keyword evidence="3 7" id="KW-0863">Zinc-finger</keyword>
<name>A0A8J5XXV0_DIALT</name>
<keyword evidence="12" id="KW-1185">Reference proteome</keyword>
<feature type="compositionally biased region" description="Low complexity" evidence="8">
    <location>
        <begin position="716"/>
        <end position="728"/>
    </location>
</feature>
<evidence type="ECO:0000256" key="1">
    <source>
        <dbReference type="ARBA" id="ARBA00022723"/>
    </source>
</evidence>
<dbReference type="InterPro" id="IPR000306">
    <property type="entry name" value="Znf_FYVE"/>
</dbReference>
<dbReference type="Pfam" id="PF12796">
    <property type="entry name" value="Ank_2"/>
    <property type="match status" value="1"/>
</dbReference>
<feature type="repeat" description="ANK" evidence="6">
    <location>
        <begin position="551"/>
        <end position="584"/>
    </location>
</feature>
<organism evidence="11 12">
    <name type="scientific">Diacronema lutheri</name>
    <name type="common">Unicellular marine alga</name>
    <name type="synonym">Monochrysis lutheri</name>
    <dbReference type="NCBI Taxonomy" id="2081491"/>
    <lineage>
        <taxon>Eukaryota</taxon>
        <taxon>Haptista</taxon>
        <taxon>Haptophyta</taxon>
        <taxon>Pavlovophyceae</taxon>
        <taxon>Pavlovales</taxon>
        <taxon>Pavlovaceae</taxon>
        <taxon>Diacronema</taxon>
    </lineage>
</organism>
<accession>A0A8J5XXV0</accession>